<keyword evidence="2" id="KW-1185">Reference proteome</keyword>
<comment type="caution">
    <text evidence="1">The sequence shown here is derived from an EMBL/GenBank/DDBJ whole genome shotgun (WGS) entry which is preliminary data.</text>
</comment>
<dbReference type="EMBL" id="JBHTBN010000005">
    <property type="protein sequence ID" value="MFC7358180.1"/>
    <property type="molecule type" value="Genomic_DNA"/>
</dbReference>
<reference evidence="2" key="1">
    <citation type="journal article" date="2019" name="Int. J. Syst. Evol. Microbiol.">
        <title>The Global Catalogue of Microorganisms (GCM) 10K type strain sequencing project: providing services to taxonomists for standard genome sequencing and annotation.</title>
        <authorList>
            <consortium name="The Broad Institute Genomics Platform"/>
            <consortium name="The Broad Institute Genome Sequencing Center for Infectious Disease"/>
            <person name="Wu L."/>
            <person name="Ma J."/>
        </authorList>
    </citation>
    <scope>NUCLEOTIDE SEQUENCE [LARGE SCALE GENOMIC DNA]</scope>
    <source>
        <strain evidence="2">CGMCC 1.16306</strain>
    </source>
</reference>
<dbReference type="Pfam" id="PF06037">
    <property type="entry name" value="DUF922"/>
    <property type="match status" value="1"/>
</dbReference>
<evidence type="ECO:0000313" key="2">
    <source>
        <dbReference type="Proteomes" id="UP001596415"/>
    </source>
</evidence>
<gene>
    <name evidence="1" type="ORF">ACFQO1_10800</name>
</gene>
<sequence>MKAFLFVSIFLASLFSSESDEKKIAWNENSKLSWSDFKGTPSGSREYVASTNSGISFSYSYGERNGKINLEYTIQSNFYPNLSWYRPEIVNDYILRHEQAHFDISELFARKLRKKVEAIPLTKNIKKEIDAVYSANEKERQDIQHAFDKESVHSRNEEGELKWQRFIAAQLKKYERWK</sequence>
<organism evidence="1 2">
    <name type="scientific">Jejudonia soesokkakensis</name>
    <dbReference type="NCBI Taxonomy" id="1323432"/>
    <lineage>
        <taxon>Bacteria</taxon>
        <taxon>Pseudomonadati</taxon>
        <taxon>Bacteroidota</taxon>
        <taxon>Flavobacteriia</taxon>
        <taxon>Flavobacteriales</taxon>
        <taxon>Flavobacteriaceae</taxon>
        <taxon>Jejudonia</taxon>
    </lineage>
</organism>
<accession>A0ABW2MWS7</accession>
<dbReference type="Proteomes" id="UP001596415">
    <property type="component" value="Unassembled WGS sequence"/>
</dbReference>
<proteinExistence type="predicted"/>
<protein>
    <submittedName>
        <fullName evidence="1">DUF922 domain-containing protein</fullName>
    </submittedName>
</protein>
<dbReference type="InterPro" id="IPR010321">
    <property type="entry name" value="DUF922"/>
</dbReference>
<name>A0ABW2MWS7_9FLAO</name>
<dbReference type="RefSeq" id="WP_380218074.1">
    <property type="nucleotide sequence ID" value="NZ_JBHTBN010000005.1"/>
</dbReference>
<evidence type="ECO:0000313" key="1">
    <source>
        <dbReference type="EMBL" id="MFC7358180.1"/>
    </source>
</evidence>